<comment type="caution">
    <text evidence="13">The sequence shown here is derived from an EMBL/GenBank/DDBJ whole genome shotgun (WGS) entry which is preliminary data.</text>
</comment>
<dbReference type="GO" id="GO:0004084">
    <property type="term" value="F:branched-chain-amino-acid transaminase activity"/>
    <property type="evidence" value="ECO:0007669"/>
    <property type="project" value="UniProtKB-EC"/>
</dbReference>
<dbReference type="Proteomes" id="UP000245865">
    <property type="component" value="Unassembled WGS sequence"/>
</dbReference>
<dbReference type="SUPFAM" id="SSF56752">
    <property type="entry name" value="D-aminoacid aminotransferase-like PLP-dependent enzymes"/>
    <property type="match status" value="1"/>
</dbReference>
<dbReference type="InterPro" id="IPR043131">
    <property type="entry name" value="BCAT-like_N"/>
</dbReference>
<dbReference type="Pfam" id="PF01063">
    <property type="entry name" value="Aminotran_4"/>
    <property type="match status" value="1"/>
</dbReference>
<dbReference type="NCBIfam" id="NF005731">
    <property type="entry name" value="PRK07546.1-5"/>
    <property type="match status" value="1"/>
</dbReference>
<evidence type="ECO:0000256" key="1">
    <source>
        <dbReference type="ARBA" id="ARBA00003109"/>
    </source>
</evidence>
<comment type="pathway">
    <text evidence="3">Amino-acid biosynthesis; L-valine biosynthesis; L-valine from pyruvate: step 4/4.</text>
</comment>
<keyword evidence="8" id="KW-0100">Branched-chain amino acid biosynthesis</keyword>
<dbReference type="InterPro" id="IPR043132">
    <property type="entry name" value="BCAT-like_C"/>
</dbReference>
<comment type="catalytic activity">
    <reaction evidence="9">
        <text>L-valine + 2-oxoglutarate = 3-methyl-2-oxobutanoate + L-glutamate</text>
        <dbReference type="Rhea" id="RHEA:24813"/>
        <dbReference type="ChEBI" id="CHEBI:11851"/>
        <dbReference type="ChEBI" id="CHEBI:16810"/>
        <dbReference type="ChEBI" id="CHEBI:29985"/>
        <dbReference type="ChEBI" id="CHEBI:57762"/>
        <dbReference type="EC" id="2.6.1.42"/>
    </reaction>
</comment>
<feature type="region of interest" description="Disordered" evidence="12">
    <location>
        <begin position="1"/>
        <end position="20"/>
    </location>
</feature>
<organism evidence="13 14">
    <name type="scientific">Falsochrobactrum shanghaiense</name>
    <dbReference type="NCBI Taxonomy" id="2201899"/>
    <lineage>
        <taxon>Bacteria</taxon>
        <taxon>Pseudomonadati</taxon>
        <taxon>Pseudomonadota</taxon>
        <taxon>Alphaproteobacteria</taxon>
        <taxon>Hyphomicrobiales</taxon>
        <taxon>Brucellaceae</taxon>
        <taxon>Falsochrobactrum</taxon>
    </lineage>
</organism>
<dbReference type="InterPro" id="IPR001544">
    <property type="entry name" value="Aminotrans_IV"/>
</dbReference>
<proteinExistence type="inferred from homology"/>
<dbReference type="AlphaFoldDB" id="A0A316J623"/>
<dbReference type="InterPro" id="IPR036038">
    <property type="entry name" value="Aminotransferase-like"/>
</dbReference>
<keyword evidence="8" id="KW-0028">Amino-acid biosynthesis</keyword>
<gene>
    <name evidence="13" type="ORF">DKP76_11320</name>
</gene>
<dbReference type="GO" id="GO:0009082">
    <property type="term" value="P:branched-chain amino acid biosynthetic process"/>
    <property type="evidence" value="ECO:0007669"/>
    <property type="project" value="UniProtKB-KW"/>
</dbReference>
<dbReference type="EC" id="2.6.1.42" evidence="6"/>
<evidence type="ECO:0000256" key="12">
    <source>
        <dbReference type="SAM" id="MobiDB-lite"/>
    </source>
</evidence>
<evidence type="ECO:0000256" key="10">
    <source>
        <dbReference type="ARBA" id="ARBA00048798"/>
    </source>
</evidence>
<evidence type="ECO:0000256" key="3">
    <source>
        <dbReference type="ARBA" id="ARBA00004931"/>
    </source>
</evidence>
<evidence type="ECO:0000256" key="7">
    <source>
        <dbReference type="ARBA" id="ARBA00014472"/>
    </source>
</evidence>
<dbReference type="OrthoDB" id="9809239at2"/>
<evidence type="ECO:0000256" key="6">
    <source>
        <dbReference type="ARBA" id="ARBA00013053"/>
    </source>
</evidence>
<dbReference type="Gene3D" id="3.30.470.10">
    <property type="match status" value="1"/>
</dbReference>
<evidence type="ECO:0000256" key="2">
    <source>
        <dbReference type="ARBA" id="ARBA00004824"/>
    </source>
</evidence>
<comment type="similarity">
    <text evidence="5">Belongs to the class-IV pyridoxal-phosphate-dependent aminotransferase family.</text>
</comment>
<comment type="pathway">
    <text evidence="2">Amino-acid biosynthesis; L-isoleucine biosynthesis; L-isoleucine from 2-oxobutanoate: step 4/4.</text>
</comment>
<dbReference type="RefSeq" id="WP_109706732.1">
    <property type="nucleotide sequence ID" value="NZ_QGDB01000004.1"/>
</dbReference>
<accession>A0A316J623</accession>
<comment type="catalytic activity">
    <reaction evidence="11">
        <text>L-leucine + 2-oxoglutarate = 4-methyl-2-oxopentanoate + L-glutamate</text>
        <dbReference type="Rhea" id="RHEA:18321"/>
        <dbReference type="ChEBI" id="CHEBI:16810"/>
        <dbReference type="ChEBI" id="CHEBI:17865"/>
        <dbReference type="ChEBI" id="CHEBI:29985"/>
        <dbReference type="ChEBI" id="CHEBI:57427"/>
        <dbReference type="EC" id="2.6.1.42"/>
    </reaction>
</comment>
<evidence type="ECO:0000256" key="9">
    <source>
        <dbReference type="ARBA" id="ARBA00048212"/>
    </source>
</evidence>
<comment type="function">
    <text evidence="1">Acts on leucine, isoleucine and valine.</text>
</comment>
<evidence type="ECO:0000256" key="5">
    <source>
        <dbReference type="ARBA" id="ARBA00009320"/>
    </source>
</evidence>
<evidence type="ECO:0000256" key="11">
    <source>
        <dbReference type="ARBA" id="ARBA00049229"/>
    </source>
</evidence>
<dbReference type="PANTHER" id="PTHR42743">
    <property type="entry name" value="AMINO-ACID AMINOTRANSFERASE"/>
    <property type="match status" value="1"/>
</dbReference>
<comment type="catalytic activity">
    <reaction evidence="10">
        <text>L-isoleucine + 2-oxoglutarate = (S)-3-methyl-2-oxopentanoate + L-glutamate</text>
        <dbReference type="Rhea" id="RHEA:24801"/>
        <dbReference type="ChEBI" id="CHEBI:16810"/>
        <dbReference type="ChEBI" id="CHEBI:29985"/>
        <dbReference type="ChEBI" id="CHEBI:35146"/>
        <dbReference type="ChEBI" id="CHEBI:58045"/>
        <dbReference type="EC" id="2.6.1.42"/>
    </reaction>
</comment>
<reference evidence="13 14" key="1">
    <citation type="submission" date="2018-05" db="EMBL/GenBank/DDBJ databases">
        <title>Comparative genomic sequence analysis between strain HN4 and CCM 8460T (Falsochrobactrum ovis) will provide more evidence to prove that HN4 is a new species of Falsochrobactrum.</title>
        <authorList>
            <person name="Lyu W."/>
            <person name="Sun L."/>
            <person name="Yao L."/>
        </authorList>
    </citation>
    <scope>NUCLEOTIDE SEQUENCE [LARGE SCALE GENOMIC DNA]</scope>
    <source>
        <strain evidence="13 14">HN4</strain>
    </source>
</reference>
<dbReference type="InterPro" id="IPR050571">
    <property type="entry name" value="Class-IV_PLP-Dep_Aminotrnsfr"/>
</dbReference>
<evidence type="ECO:0000313" key="14">
    <source>
        <dbReference type="Proteomes" id="UP000245865"/>
    </source>
</evidence>
<dbReference type="NCBIfam" id="NF005729">
    <property type="entry name" value="PRK07546.1-3"/>
    <property type="match status" value="1"/>
</dbReference>
<evidence type="ECO:0000256" key="4">
    <source>
        <dbReference type="ARBA" id="ARBA00005072"/>
    </source>
</evidence>
<dbReference type="PANTHER" id="PTHR42743:SF11">
    <property type="entry name" value="AMINODEOXYCHORISMATE LYASE"/>
    <property type="match status" value="1"/>
</dbReference>
<comment type="pathway">
    <text evidence="4">Amino-acid biosynthesis; L-leucine biosynthesis; L-leucine from 3-methyl-2-oxobutanoate: step 4/4.</text>
</comment>
<dbReference type="EMBL" id="QGDB01000004">
    <property type="protein sequence ID" value="PWL17362.1"/>
    <property type="molecule type" value="Genomic_DNA"/>
</dbReference>
<evidence type="ECO:0000313" key="13">
    <source>
        <dbReference type="EMBL" id="PWL17362.1"/>
    </source>
</evidence>
<dbReference type="Gene3D" id="3.20.10.10">
    <property type="entry name" value="D-amino Acid Aminotransferase, subunit A, domain 2"/>
    <property type="match status" value="1"/>
</dbReference>
<evidence type="ECO:0000256" key="8">
    <source>
        <dbReference type="ARBA" id="ARBA00023304"/>
    </source>
</evidence>
<name>A0A316J623_9HYPH</name>
<sequence>MSSESTVRDGRKTRSEELKQQPDYQLIETMRWEPFSGILRLGLHLARLENSARTLGFHYDMDTIRQSLAETATGEDPLRLRLTLAPDGIVDITTASYPPLAPDSIWRIAIARTRLRHDDRLLRHKTTQRQAYIAAREEYAISEVDEVILLNERDEVCEGTITSVFVDMDHRGYITPALSCGLLDGVLRREFLNNNTAAEGIITLDDLHKARDILVGNSLRGTIRARLVSL</sequence>
<protein>
    <recommendedName>
        <fullName evidence="7">Probable branched-chain-amino-acid aminotransferase</fullName>
        <ecNumber evidence="6">2.6.1.42</ecNumber>
    </recommendedName>
</protein>
<keyword evidence="14" id="KW-1185">Reference proteome</keyword>